<protein>
    <submittedName>
        <fullName evidence="1">Uncharacterized protein</fullName>
    </submittedName>
</protein>
<accession>D7NBA2</accession>
<dbReference type="HOGENOM" id="CLU_131500_0_0_10"/>
<gene>
    <name evidence="1" type="ORF">HMPREF0665_00802</name>
</gene>
<organism evidence="1 2">
    <name type="scientific">Segatella oris C735</name>
    <dbReference type="NCBI Taxonomy" id="563008"/>
    <lineage>
        <taxon>Bacteria</taxon>
        <taxon>Pseudomonadati</taxon>
        <taxon>Bacteroidota</taxon>
        <taxon>Bacteroidia</taxon>
        <taxon>Bacteroidales</taxon>
        <taxon>Prevotellaceae</taxon>
        <taxon>Segatella</taxon>
    </lineage>
</organism>
<name>D7NBA2_9BACT</name>
<dbReference type="EMBL" id="GL349565">
    <property type="protein sequence ID" value="EFI49062.1"/>
    <property type="molecule type" value="Genomic_DNA"/>
</dbReference>
<keyword evidence="2" id="KW-1185">Reference proteome</keyword>
<evidence type="ECO:0000313" key="1">
    <source>
        <dbReference type="EMBL" id="EFI49062.1"/>
    </source>
</evidence>
<sequence>MQNMPFHIVFYNFATMKNYFWLLAVSASLCGCAETQDEKAAPLMAQIEALYEAGNYAQTLDSIMALRKDYPEAVESRKAALKIWQDASLKMAQADIAKTDSSLQVTLHALEGKRPLFERNMLHVKCDSLKARYEAMCGVVKMIRYRQQHP</sequence>
<evidence type="ECO:0000313" key="2">
    <source>
        <dbReference type="Proteomes" id="UP000003805"/>
    </source>
</evidence>
<reference evidence="1 2" key="1">
    <citation type="submission" date="2010-02" db="EMBL/GenBank/DDBJ databases">
        <title>The Genome Sequence of Prevotella oris strain C735.</title>
        <authorList>
            <consortium name="The Broad Institute Genome Sequencing Platform"/>
            <person name="Ward D."/>
            <person name="Feldgarden M."/>
            <person name="Earl A."/>
            <person name="Young S.K."/>
            <person name="Zeng Q."/>
            <person name="Koehrsen M."/>
            <person name="Alvarado L."/>
            <person name="Berlin A."/>
            <person name="Bochicchio J."/>
            <person name="Borenstein D."/>
            <person name="Chapman S.B."/>
            <person name="Chen Z."/>
            <person name="Engels R."/>
            <person name="Freedman E."/>
            <person name="Gellesch M."/>
            <person name="Goldberg J."/>
            <person name="Griggs A."/>
            <person name="Gujja S."/>
            <person name="Heilman E."/>
            <person name="Heiman D."/>
            <person name="Hepburn T."/>
            <person name="Howarth C."/>
            <person name="Jen D."/>
            <person name="Larson L."/>
            <person name="Mehta T."/>
            <person name="Park D."/>
            <person name="Pearson M."/>
            <person name="Roberts A."/>
            <person name="Saif S."/>
            <person name="Shea T."/>
            <person name="Shenoy N."/>
            <person name="Sisk P."/>
            <person name="Stolte C."/>
            <person name="Sykes S."/>
            <person name="Thomson T."/>
            <person name="Walk T."/>
            <person name="White J."/>
            <person name="Yandava C."/>
            <person name="Sibley C.D."/>
            <person name="Field T.R."/>
            <person name="Grinwis M."/>
            <person name="Eshaghurshan C.S."/>
            <person name="Surette M.G."/>
            <person name="Haas B."/>
            <person name="Nusbaum C."/>
            <person name="Birren B."/>
        </authorList>
    </citation>
    <scope>NUCLEOTIDE SEQUENCE [LARGE SCALE GENOMIC DNA]</scope>
    <source>
        <strain evidence="1 2">C735</strain>
    </source>
</reference>
<dbReference type="Proteomes" id="UP000003805">
    <property type="component" value="Unassembled WGS sequence"/>
</dbReference>
<dbReference type="AlphaFoldDB" id="D7NBA2"/>
<proteinExistence type="predicted"/>